<keyword evidence="8" id="KW-1185">Reference proteome</keyword>
<evidence type="ECO:0000256" key="1">
    <source>
        <dbReference type="ARBA" id="ARBA00004167"/>
    </source>
</evidence>
<name>A0ABW3TCY4_9RHOB</name>
<evidence type="ECO:0000256" key="5">
    <source>
        <dbReference type="SAM" id="MobiDB-lite"/>
    </source>
</evidence>
<evidence type="ECO:0000313" key="7">
    <source>
        <dbReference type="EMBL" id="MFD1195039.1"/>
    </source>
</evidence>
<keyword evidence="4" id="KW-0472">Membrane</keyword>
<organism evidence="7 8">
    <name type="scientific">Seohaeicola saemankumensis</name>
    <dbReference type="NCBI Taxonomy" id="481181"/>
    <lineage>
        <taxon>Bacteria</taxon>
        <taxon>Pseudomonadati</taxon>
        <taxon>Pseudomonadota</taxon>
        <taxon>Alphaproteobacteria</taxon>
        <taxon>Rhodobacterales</taxon>
        <taxon>Roseobacteraceae</taxon>
        <taxon>Seohaeicola</taxon>
    </lineage>
</organism>
<evidence type="ECO:0000256" key="3">
    <source>
        <dbReference type="ARBA" id="ARBA00022989"/>
    </source>
</evidence>
<dbReference type="RefSeq" id="WP_380791332.1">
    <property type="nucleotide sequence ID" value="NZ_JBHTKR010000004.1"/>
</dbReference>
<gene>
    <name evidence="7" type="ORF">ACFQ3C_10185</name>
</gene>
<keyword evidence="2" id="KW-0812">Transmembrane</keyword>
<comment type="subcellular location">
    <subcellularLocation>
        <location evidence="1">Membrane</location>
        <topology evidence="1">Single-pass membrane protein</topology>
    </subcellularLocation>
</comment>
<reference evidence="8" key="1">
    <citation type="journal article" date="2019" name="Int. J. Syst. Evol. Microbiol.">
        <title>The Global Catalogue of Microorganisms (GCM) 10K type strain sequencing project: providing services to taxonomists for standard genome sequencing and annotation.</title>
        <authorList>
            <consortium name="The Broad Institute Genomics Platform"/>
            <consortium name="The Broad Institute Genome Sequencing Center for Infectious Disease"/>
            <person name="Wu L."/>
            <person name="Ma J."/>
        </authorList>
    </citation>
    <scope>NUCLEOTIDE SEQUENCE [LARGE SCALE GENOMIC DNA]</scope>
    <source>
        <strain evidence="8">CCUG 55328</strain>
    </source>
</reference>
<dbReference type="InterPro" id="IPR006260">
    <property type="entry name" value="TonB/TolA_C"/>
</dbReference>
<dbReference type="Proteomes" id="UP001597151">
    <property type="component" value="Unassembled WGS sequence"/>
</dbReference>
<keyword evidence="3" id="KW-1133">Transmembrane helix</keyword>
<dbReference type="InterPro" id="IPR037682">
    <property type="entry name" value="TonB_C"/>
</dbReference>
<accession>A0ABW3TCY4</accession>
<dbReference type="NCBIfam" id="TIGR01352">
    <property type="entry name" value="tonB_Cterm"/>
    <property type="match status" value="1"/>
</dbReference>
<feature type="region of interest" description="Disordered" evidence="5">
    <location>
        <begin position="73"/>
        <end position="186"/>
    </location>
</feature>
<dbReference type="EMBL" id="JBHTKR010000004">
    <property type="protein sequence ID" value="MFD1195039.1"/>
    <property type="molecule type" value="Genomic_DNA"/>
</dbReference>
<dbReference type="SUPFAM" id="SSF74653">
    <property type="entry name" value="TolA/TonB C-terminal domain"/>
    <property type="match status" value="1"/>
</dbReference>
<sequence>MKGLFEFTSFAGLALALHVAAFQSLPEGSQSAGSGGEALVTVVATSASLSDMVAAWDRPPAVDQLLPAAMPSVPAPTADTAPVTRAIPQPRPPAPLRPTLAVPNAQDRPLPAISSALPVQPPVPQSAPHSATRPKARPASEAPARAERPRTTPAPRRADAPQTARTAAGAGATSARGTSGPSDTATLTASARQSLLAEWGGKIRNRIDRARPQGSGRGTVTVLITVRRDGVIQTVTIARSSGQGALDQVALRTVRKAGPVPAAPAALTDPAYSFRLPVRFD</sequence>
<evidence type="ECO:0000256" key="4">
    <source>
        <dbReference type="ARBA" id="ARBA00023136"/>
    </source>
</evidence>
<dbReference type="Pfam" id="PF13103">
    <property type="entry name" value="TonB_2"/>
    <property type="match status" value="1"/>
</dbReference>
<evidence type="ECO:0000313" key="8">
    <source>
        <dbReference type="Proteomes" id="UP001597151"/>
    </source>
</evidence>
<proteinExistence type="predicted"/>
<comment type="caution">
    <text evidence="7">The sequence shown here is derived from an EMBL/GenBank/DDBJ whole genome shotgun (WGS) entry which is preliminary data.</text>
</comment>
<protein>
    <submittedName>
        <fullName evidence="7">TonB family protein</fullName>
    </submittedName>
</protein>
<evidence type="ECO:0000259" key="6">
    <source>
        <dbReference type="PROSITE" id="PS52015"/>
    </source>
</evidence>
<dbReference type="PROSITE" id="PS52015">
    <property type="entry name" value="TONB_CTD"/>
    <property type="match status" value="1"/>
</dbReference>
<feature type="compositionally biased region" description="Low complexity" evidence="5">
    <location>
        <begin position="151"/>
        <end position="182"/>
    </location>
</feature>
<feature type="domain" description="TonB C-terminal" evidence="6">
    <location>
        <begin position="192"/>
        <end position="281"/>
    </location>
</feature>
<dbReference type="Gene3D" id="3.30.1150.10">
    <property type="match status" value="1"/>
</dbReference>
<evidence type="ECO:0000256" key="2">
    <source>
        <dbReference type="ARBA" id="ARBA00022692"/>
    </source>
</evidence>